<gene>
    <name evidence="1" type="ORF">A3A74_01405</name>
</gene>
<reference evidence="1 2" key="1">
    <citation type="journal article" date="2016" name="Nat. Commun.">
        <title>Thousands of microbial genomes shed light on interconnected biogeochemical processes in an aquifer system.</title>
        <authorList>
            <person name="Anantharaman K."/>
            <person name="Brown C.T."/>
            <person name="Hug L.A."/>
            <person name="Sharon I."/>
            <person name="Castelle C.J."/>
            <person name="Probst A.J."/>
            <person name="Thomas B.C."/>
            <person name="Singh A."/>
            <person name="Wilkins M.J."/>
            <person name="Karaoz U."/>
            <person name="Brodie E.L."/>
            <person name="Williams K.H."/>
            <person name="Hubbard S.S."/>
            <person name="Banfield J.F."/>
        </authorList>
    </citation>
    <scope>NUCLEOTIDE SEQUENCE [LARGE SCALE GENOMIC DNA]</scope>
</reference>
<evidence type="ECO:0000313" key="2">
    <source>
        <dbReference type="Proteomes" id="UP000179270"/>
    </source>
</evidence>
<sequence>MKEFLENHQFTKKTNNILRKSGFSQDLINKYKGNQSMLSFMLMHVLLHNVISTKNFLVRFRKTSEQKAKLDSSLEFLSEPERHRH</sequence>
<comment type="caution">
    <text evidence="1">The sequence shown here is derived from an EMBL/GenBank/DDBJ whole genome shotgun (WGS) entry which is preliminary data.</text>
</comment>
<evidence type="ECO:0000313" key="1">
    <source>
        <dbReference type="EMBL" id="OGK42845.1"/>
    </source>
</evidence>
<organism evidence="1 2">
    <name type="scientific">Candidatus Roizmanbacteria bacterium RIFCSPLOWO2_01_FULL_35_13</name>
    <dbReference type="NCBI Taxonomy" id="1802055"/>
    <lineage>
        <taxon>Bacteria</taxon>
        <taxon>Candidatus Roizmaniibacteriota</taxon>
    </lineage>
</organism>
<accession>A0A1F7IHP8</accession>
<protein>
    <submittedName>
        <fullName evidence="1">Uncharacterized protein</fullName>
    </submittedName>
</protein>
<dbReference type="Proteomes" id="UP000179270">
    <property type="component" value="Unassembled WGS sequence"/>
</dbReference>
<proteinExistence type="predicted"/>
<dbReference type="AlphaFoldDB" id="A0A1F7IHP8"/>
<dbReference type="EMBL" id="MGAF01000004">
    <property type="protein sequence ID" value="OGK42845.1"/>
    <property type="molecule type" value="Genomic_DNA"/>
</dbReference>
<name>A0A1F7IHP8_9BACT</name>